<gene>
    <name evidence="2" type="ORF">C8F04DRAFT_1403078</name>
</gene>
<feature type="compositionally biased region" description="Basic residues" evidence="1">
    <location>
        <begin position="64"/>
        <end position="76"/>
    </location>
</feature>
<protein>
    <submittedName>
        <fullName evidence="2">Uncharacterized protein</fullName>
    </submittedName>
</protein>
<dbReference type="AlphaFoldDB" id="A0AAD6S5H6"/>
<feature type="compositionally biased region" description="Basic residues" evidence="1">
    <location>
        <begin position="115"/>
        <end position="147"/>
    </location>
</feature>
<dbReference type="EMBL" id="JARJCM010000237">
    <property type="protein sequence ID" value="KAJ7021254.1"/>
    <property type="molecule type" value="Genomic_DNA"/>
</dbReference>
<comment type="caution">
    <text evidence="2">The sequence shown here is derived from an EMBL/GenBank/DDBJ whole genome shotgun (WGS) entry which is preliminary data.</text>
</comment>
<evidence type="ECO:0000313" key="2">
    <source>
        <dbReference type="EMBL" id="KAJ7021254.1"/>
    </source>
</evidence>
<sequence>MRRPHHVLGLAGKSPLALGSCNSRSTCSNVRIHAQNVSTLADGSLVFSIHANPRTHVAPGVSHTYKRRRSKPHAHRVANPDNVKVRAGPTLDTVPSIQIVDRGHHTAGADAQVPHPRRGRSPKLHPQHRARTKSPKVPHHPPPRRKSQTPNPRQSRNAPGQRYSADGRTTSRRRQAVRPPQREQREEQIYSPPRRAAQSQACDSQRGQRRLREGYAWMVGRWWCTR</sequence>
<reference evidence="2" key="1">
    <citation type="submission" date="2023-03" db="EMBL/GenBank/DDBJ databases">
        <title>Massive genome expansion in bonnet fungi (Mycena s.s.) driven by repeated elements and novel gene families across ecological guilds.</title>
        <authorList>
            <consortium name="Lawrence Berkeley National Laboratory"/>
            <person name="Harder C.B."/>
            <person name="Miyauchi S."/>
            <person name="Viragh M."/>
            <person name="Kuo A."/>
            <person name="Thoen E."/>
            <person name="Andreopoulos B."/>
            <person name="Lu D."/>
            <person name="Skrede I."/>
            <person name="Drula E."/>
            <person name="Henrissat B."/>
            <person name="Morin E."/>
            <person name="Kohler A."/>
            <person name="Barry K."/>
            <person name="LaButti K."/>
            <person name="Morin E."/>
            <person name="Salamov A."/>
            <person name="Lipzen A."/>
            <person name="Mereny Z."/>
            <person name="Hegedus B."/>
            <person name="Baldrian P."/>
            <person name="Stursova M."/>
            <person name="Weitz H."/>
            <person name="Taylor A."/>
            <person name="Grigoriev I.V."/>
            <person name="Nagy L.G."/>
            <person name="Martin F."/>
            <person name="Kauserud H."/>
        </authorList>
    </citation>
    <scope>NUCLEOTIDE SEQUENCE</scope>
    <source>
        <strain evidence="2">CBHHK200</strain>
    </source>
</reference>
<feature type="region of interest" description="Disordered" evidence="1">
    <location>
        <begin position="107"/>
        <end position="208"/>
    </location>
</feature>
<evidence type="ECO:0000313" key="3">
    <source>
        <dbReference type="Proteomes" id="UP001218188"/>
    </source>
</evidence>
<keyword evidence="3" id="KW-1185">Reference proteome</keyword>
<name>A0AAD6S5H6_9AGAR</name>
<proteinExistence type="predicted"/>
<feature type="region of interest" description="Disordered" evidence="1">
    <location>
        <begin position="58"/>
        <end position="91"/>
    </location>
</feature>
<feature type="compositionally biased region" description="Polar residues" evidence="1">
    <location>
        <begin position="148"/>
        <end position="158"/>
    </location>
</feature>
<evidence type="ECO:0000256" key="1">
    <source>
        <dbReference type="SAM" id="MobiDB-lite"/>
    </source>
</evidence>
<accession>A0AAD6S5H6</accession>
<dbReference type="Proteomes" id="UP001218188">
    <property type="component" value="Unassembled WGS sequence"/>
</dbReference>
<organism evidence="2 3">
    <name type="scientific">Mycena alexandri</name>
    <dbReference type="NCBI Taxonomy" id="1745969"/>
    <lineage>
        <taxon>Eukaryota</taxon>
        <taxon>Fungi</taxon>
        <taxon>Dikarya</taxon>
        <taxon>Basidiomycota</taxon>
        <taxon>Agaricomycotina</taxon>
        <taxon>Agaricomycetes</taxon>
        <taxon>Agaricomycetidae</taxon>
        <taxon>Agaricales</taxon>
        <taxon>Marasmiineae</taxon>
        <taxon>Mycenaceae</taxon>
        <taxon>Mycena</taxon>
    </lineage>
</organism>